<dbReference type="Proteomes" id="UP000092716">
    <property type="component" value="Chromosome 3"/>
</dbReference>
<proteinExistence type="predicted"/>
<dbReference type="VEuPathDB" id="PlasmoDB:PCOAH_00005800"/>
<reference evidence="2" key="1">
    <citation type="submission" date="2016-06" db="EMBL/GenBank/DDBJ databases">
        <title>First high quality genome sequence of Plasmodium coatneyi using continuous long reads from single molecule, real-time sequencing.</title>
        <authorList>
            <person name="Chien J.-T."/>
            <person name="Pakala S.B."/>
            <person name="Geraldo J.A."/>
            <person name="Lapp S.A."/>
            <person name="Barnwell J.W."/>
            <person name="Kissinger J.C."/>
            <person name="Galinski M.R."/>
            <person name="Humphrey J.C."/>
        </authorList>
    </citation>
    <scope>NUCLEOTIDE SEQUENCE [LARGE SCALE GENOMIC DNA]</scope>
    <source>
        <strain evidence="2">Hackeri</strain>
    </source>
</reference>
<keyword evidence="2" id="KW-1185">Reference proteome</keyword>
<evidence type="ECO:0000313" key="2">
    <source>
        <dbReference type="Proteomes" id="UP000092716"/>
    </source>
</evidence>
<accession>A0A1B1DTQ3</accession>
<protein>
    <submittedName>
        <fullName evidence="1">Uncharacterized protein</fullName>
    </submittedName>
</protein>
<dbReference type="RefSeq" id="XP_019912819.1">
    <property type="nucleotide sequence ID" value="XM_020057391.1"/>
</dbReference>
<dbReference type="AlphaFoldDB" id="A0A1B1DTQ3"/>
<gene>
    <name evidence="1" type="ORF">PCOAH_00005800</name>
</gene>
<organism evidence="1 2">
    <name type="scientific">Plasmodium coatneyi</name>
    <dbReference type="NCBI Taxonomy" id="208452"/>
    <lineage>
        <taxon>Eukaryota</taxon>
        <taxon>Sar</taxon>
        <taxon>Alveolata</taxon>
        <taxon>Apicomplexa</taxon>
        <taxon>Aconoidasida</taxon>
        <taxon>Haemosporida</taxon>
        <taxon>Plasmodiidae</taxon>
        <taxon>Plasmodium</taxon>
    </lineage>
</organism>
<sequence>MPDARLPNELRNGEHSSIGGKSQMDLIVRKEIGKWVLLHRFIHKYDGPAGKRTLLRNKMSKQTDQPTDQPSDPGTCHPSVFDLFYHPTGTHQIRTGPCGVYVEECPSKVTVNGAIQNLPFQNNLSDEPKIKEDSNESLCGSSAGTKKVKGKATKKDGISKDPTEAIISKCIDIRSYIVKHKKSFKNILINLFNEYTFLRRYMNSNYNTYHKLKFFQSCNHYVKKLHDVLSIFADVVEESDEYLMIELYKKIKVNMRLLYYVGRILSNYLTCIAYKKIAYVIMVCISRVHTIFKCMLISEPFKRAVPELIKMIQYDMS</sequence>
<name>A0A1B1DTQ3_9APIC</name>
<dbReference type="GeneID" id="30907303"/>
<dbReference type="OrthoDB" id="386693at2759"/>
<dbReference type="KEGG" id="pcot:PCOAH_00005800"/>
<evidence type="ECO:0000313" key="1">
    <source>
        <dbReference type="EMBL" id="ANQ06124.1"/>
    </source>
</evidence>
<dbReference type="EMBL" id="CP016241">
    <property type="protein sequence ID" value="ANQ06124.1"/>
    <property type="molecule type" value="Genomic_DNA"/>
</dbReference>